<dbReference type="PROSITE" id="PS50181">
    <property type="entry name" value="FBOX"/>
    <property type="match status" value="1"/>
</dbReference>
<sequence length="412" mass="47239">MGSWDCYCALCCGPLGKSSVKVGDGTKKALKRRARIVAEGVRERKGIEPQNIKIDKDAEEASDNDDEKGEQDRSATKSNDNTTHELHHGNPKYLYPYNGPPVLDTMYKIYEKESYDPRLLHSEDVEWTDRCRTLGYNPNTGKAFISGLARYAIYGDVEIHEPGNDPNDPQLREYDVYQESTGELDDPTFPFHEACYRLLVKRLGYVDSAEIDKHLLFNVMLEKNNGYSCLMVDYGDAESLGKQWWYCQPGEEYFVCDPGQDAELPRRFPNSVYSNSPRPNISHKVHHDPFNVLPFDILHIIIHYLSVKDTLSLIQASYHVNVTTADSQFWASMIRKHLVPFFWETLPLIDQSDLLPNLDYKTLFLWLDKVTTPGYGIAGPFMHVANRRRIWGVCEQLAPAYKRGIETTLQKE</sequence>
<name>A0ABR3RFE8_9PLEO</name>
<evidence type="ECO:0000313" key="4">
    <source>
        <dbReference type="Proteomes" id="UP001521222"/>
    </source>
</evidence>
<proteinExistence type="predicted"/>
<feature type="region of interest" description="Disordered" evidence="1">
    <location>
        <begin position="41"/>
        <end position="94"/>
    </location>
</feature>
<dbReference type="SUPFAM" id="SSF81383">
    <property type="entry name" value="F-box domain"/>
    <property type="match status" value="1"/>
</dbReference>
<dbReference type="Proteomes" id="UP001521222">
    <property type="component" value="Unassembled WGS sequence"/>
</dbReference>
<feature type="compositionally biased region" description="Acidic residues" evidence="1">
    <location>
        <begin position="57"/>
        <end position="69"/>
    </location>
</feature>
<evidence type="ECO:0000313" key="3">
    <source>
        <dbReference type="EMBL" id="KAL1602923.1"/>
    </source>
</evidence>
<evidence type="ECO:0000256" key="1">
    <source>
        <dbReference type="SAM" id="MobiDB-lite"/>
    </source>
</evidence>
<feature type="domain" description="F-box" evidence="2">
    <location>
        <begin position="287"/>
        <end position="333"/>
    </location>
</feature>
<organism evidence="3 4">
    <name type="scientific">Nothophoma quercina</name>
    <dbReference type="NCBI Taxonomy" id="749835"/>
    <lineage>
        <taxon>Eukaryota</taxon>
        <taxon>Fungi</taxon>
        <taxon>Dikarya</taxon>
        <taxon>Ascomycota</taxon>
        <taxon>Pezizomycotina</taxon>
        <taxon>Dothideomycetes</taxon>
        <taxon>Pleosporomycetidae</taxon>
        <taxon>Pleosporales</taxon>
        <taxon>Pleosporineae</taxon>
        <taxon>Didymellaceae</taxon>
        <taxon>Nothophoma</taxon>
    </lineage>
</organism>
<comment type="caution">
    <text evidence="3">The sequence shown here is derived from an EMBL/GenBank/DDBJ whole genome shotgun (WGS) entry which is preliminary data.</text>
</comment>
<dbReference type="EMBL" id="JAKIXB020000013">
    <property type="protein sequence ID" value="KAL1602923.1"/>
    <property type="molecule type" value="Genomic_DNA"/>
</dbReference>
<dbReference type="InterPro" id="IPR001810">
    <property type="entry name" value="F-box_dom"/>
</dbReference>
<dbReference type="InterPro" id="IPR036047">
    <property type="entry name" value="F-box-like_dom_sf"/>
</dbReference>
<keyword evidence="4" id="KW-1185">Reference proteome</keyword>
<evidence type="ECO:0000259" key="2">
    <source>
        <dbReference type="PROSITE" id="PS50181"/>
    </source>
</evidence>
<gene>
    <name evidence="3" type="ORF">SLS59_004578</name>
</gene>
<reference evidence="3 4" key="1">
    <citation type="submission" date="2024-02" db="EMBL/GenBank/DDBJ databases">
        <title>De novo assembly and annotation of 12 fungi associated with fruit tree decline syndrome in Ontario, Canada.</title>
        <authorList>
            <person name="Sulman M."/>
            <person name="Ellouze W."/>
            <person name="Ilyukhin E."/>
        </authorList>
    </citation>
    <scope>NUCLEOTIDE SEQUENCE [LARGE SCALE GENOMIC DNA]</scope>
    <source>
        <strain evidence="3 4">M97-236</strain>
    </source>
</reference>
<accession>A0ABR3RFE8</accession>
<protein>
    <recommendedName>
        <fullName evidence="2">F-box domain-containing protein</fullName>
    </recommendedName>
</protein>